<feature type="region of interest" description="Disordered" evidence="2">
    <location>
        <begin position="458"/>
        <end position="478"/>
    </location>
</feature>
<gene>
    <name evidence="4" type="primary">LOC107217553</name>
</gene>
<sequence>MEISKSLQDEIHSVQNKLKYAIQNHQVYVGKLNDDPNNDELLGQLHEIQEHIISLSKCQKQVVQRLRKEVKLYEAANSNGGKVSIGSLLGLNNNDSITNNNVTKSRETEQTVNGNNFNVLSRRLSKDDYEDEIQNVDPPSPNHHFRNNCPRERTRFNRIDSNDKDIVEIETDENSTEKPIPDDMYRDLRCEQQNFLGCLGLITADKHKELQNKRAERKRRSTANPQFVYSNWEIPTKRKRHSYLQSNGTAPQTRQTTARLNGPSPPPSKVGGLKSSSPPCAASAKSLIPTQKSSTRPNILRNNQESKVFAGKTKSENNLSHRQQSNAKSVTSVGGKAVHIPGLPSSLTIERIENICRAVCVLCRKSDSTLEVCEVCGTYFHATCHVASSPTFRTCPKCTTKTEESDCDQNSSDTLAIETKREIEIEEKERDRYELRERNSDLRLQVYELEKRSQLLGQSLQQQHRTRQEMLGKQEKTQRSIKRLVDFIKLMQQQNDPSQQPSASTSFHPQPSLSLSSRTPSPPPPSPPRSPLPPRLPHSTSISLRPLSHLQHLSTVENQTSARLTPQFSSTNSHDHQALSRTLRSPTPTSFQSQLVNKKNHSLTSSSKKSPNHQKPQQEVNNYHHHQSRQQSPEINLTGEVLSPPLSTLNNLQMPVPTTMLNQTSSLLLSENYWEDSKITTDKSLLSHAKIHRQNLLNQNQQTVLTVRSASSNSTLSSTSTSSEHQDNRTVLYPSTVLLAAQKLSTNLMSRRNHQKHEKSDSPAANPSPIVQKPNQKQIYSTHCSQAITSPIPSPVVLSSRKIQPQNKSNQNSNSNHLKIANRNATNSNLEFILPPSQISQNT</sequence>
<dbReference type="GeneID" id="107217553"/>
<feature type="region of interest" description="Disordered" evidence="2">
    <location>
        <begin position="212"/>
        <end position="332"/>
    </location>
</feature>
<name>A0ABM3GDQ1_NEOLC</name>
<keyword evidence="3" id="KW-1185">Reference proteome</keyword>
<dbReference type="Proteomes" id="UP000829291">
    <property type="component" value="Chromosome 6"/>
</dbReference>
<feature type="compositionally biased region" description="Polar residues" evidence="2">
    <location>
        <begin position="288"/>
        <end position="306"/>
    </location>
</feature>
<feature type="region of interest" description="Disordered" evidence="2">
    <location>
        <begin position="750"/>
        <end position="782"/>
    </location>
</feature>
<evidence type="ECO:0000313" key="4">
    <source>
        <dbReference type="RefSeq" id="XP_046598407.1"/>
    </source>
</evidence>
<protein>
    <submittedName>
        <fullName evidence="4">Serine/arginine repetitive matrix protein 1 isoform X2</fullName>
    </submittedName>
</protein>
<dbReference type="SUPFAM" id="SSF57903">
    <property type="entry name" value="FYVE/PHD zinc finger"/>
    <property type="match status" value="1"/>
</dbReference>
<feature type="compositionally biased region" description="Polar residues" evidence="2">
    <location>
        <begin position="563"/>
        <end position="572"/>
    </location>
</feature>
<evidence type="ECO:0000256" key="2">
    <source>
        <dbReference type="SAM" id="MobiDB-lite"/>
    </source>
</evidence>
<feature type="compositionally biased region" description="Polar residues" evidence="2">
    <location>
        <begin position="579"/>
        <end position="621"/>
    </location>
</feature>
<feature type="region of interest" description="Disordered" evidence="2">
    <location>
        <begin position="709"/>
        <end position="730"/>
    </location>
</feature>
<feature type="region of interest" description="Disordered" evidence="2">
    <location>
        <begin position="563"/>
        <end position="633"/>
    </location>
</feature>
<accession>A0ABM3GDQ1</accession>
<proteinExistence type="predicted"/>
<feature type="compositionally biased region" description="Polar residues" evidence="2">
    <location>
        <begin position="243"/>
        <end position="259"/>
    </location>
</feature>
<feature type="coiled-coil region" evidence="1">
    <location>
        <begin position="416"/>
        <end position="445"/>
    </location>
</feature>
<dbReference type="RefSeq" id="XP_046598407.1">
    <property type="nucleotide sequence ID" value="XM_046742451.1"/>
</dbReference>
<feature type="compositionally biased region" description="Pro residues" evidence="2">
    <location>
        <begin position="520"/>
        <end position="536"/>
    </location>
</feature>
<feature type="compositionally biased region" description="Basic and acidic residues" evidence="2">
    <location>
        <begin position="466"/>
        <end position="478"/>
    </location>
</feature>
<feature type="compositionally biased region" description="Polar residues" evidence="2">
    <location>
        <begin position="773"/>
        <end position="782"/>
    </location>
</feature>
<organism evidence="3 4">
    <name type="scientific">Neodiprion lecontei</name>
    <name type="common">Redheaded pine sawfly</name>
    <dbReference type="NCBI Taxonomy" id="441921"/>
    <lineage>
        <taxon>Eukaryota</taxon>
        <taxon>Metazoa</taxon>
        <taxon>Ecdysozoa</taxon>
        <taxon>Arthropoda</taxon>
        <taxon>Hexapoda</taxon>
        <taxon>Insecta</taxon>
        <taxon>Pterygota</taxon>
        <taxon>Neoptera</taxon>
        <taxon>Endopterygota</taxon>
        <taxon>Hymenoptera</taxon>
        <taxon>Tenthredinoidea</taxon>
        <taxon>Diprionidae</taxon>
        <taxon>Diprioninae</taxon>
        <taxon>Neodiprion</taxon>
    </lineage>
</organism>
<feature type="compositionally biased region" description="Polar residues" evidence="2">
    <location>
        <begin position="493"/>
        <end position="509"/>
    </location>
</feature>
<reference evidence="4" key="1">
    <citation type="submission" date="2025-08" db="UniProtKB">
        <authorList>
            <consortium name="RefSeq"/>
        </authorList>
    </citation>
    <scope>IDENTIFICATION</scope>
    <source>
        <tissue evidence="4">Thorax and Abdomen</tissue>
    </source>
</reference>
<evidence type="ECO:0000313" key="3">
    <source>
        <dbReference type="Proteomes" id="UP000829291"/>
    </source>
</evidence>
<dbReference type="CDD" id="cd15489">
    <property type="entry name" value="PHD_SF"/>
    <property type="match status" value="1"/>
</dbReference>
<dbReference type="InterPro" id="IPR011011">
    <property type="entry name" value="Znf_FYVE_PHD"/>
</dbReference>
<feature type="compositionally biased region" description="Low complexity" evidence="2">
    <location>
        <begin position="709"/>
        <end position="723"/>
    </location>
</feature>
<feature type="region of interest" description="Disordered" evidence="2">
    <location>
        <begin position="493"/>
        <end position="541"/>
    </location>
</feature>
<feature type="compositionally biased region" description="Low complexity" evidence="2">
    <location>
        <begin position="274"/>
        <end position="286"/>
    </location>
</feature>
<feature type="compositionally biased region" description="Polar residues" evidence="2">
    <location>
        <begin position="316"/>
        <end position="332"/>
    </location>
</feature>
<evidence type="ECO:0000256" key="1">
    <source>
        <dbReference type="SAM" id="Coils"/>
    </source>
</evidence>
<keyword evidence="1" id="KW-0175">Coiled coil</keyword>